<sequence length="115" mass="12784">MVRNLLQPTVCSEGLYAQMLEMDCANGRVCRLVRRKVHHVGQGMNPGEIAATLSLLTAVLQSRYIIEEVYNVIKKIPEDLNEESLLNIINETGSSLESPKHKTLSLPPSTLTPKK</sequence>
<feature type="compositionally biased region" description="Polar residues" evidence="1">
    <location>
        <begin position="106"/>
        <end position="115"/>
    </location>
</feature>
<feature type="region of interest" description="Disordered" evidence="1">
    <location>
        <begin position="95"/>
        <end position="115"/>
    </location>
</feature>
<dbReference type="Proteomes" id="UP000274822">
    <property type="component" value="Unassembled WGS sequence"/>
</dbReference>
<dbReference type="AlphaFoldDB" id="A0A433QP69"/>
<name>A0A433QP69_9FUNG</name>
<evidence type="ECO:0000256" key="1">
    <source>
        <dbReference type="SAM" id="MobiDB-lite"/>
    </source>
</evidence>
<keyword evidence="3" id="KW-1185">Reference proteome</keyword>
<comment type="caution">
    <text evidence="2">The sequence shown here is derived from an EMBL/GenBank/DDBJ whole genome shotgun (WGS) entry which is preliminary data.</text>
</comment>
<accession>A0A433QP69</accession>
<reference evidence="2 3" key="1">
    <citation type="journal article" date="2018" name="New Phytol.">
        <title>Phylogenomics of Endogonaceae and evolution of mycorrhizas within Mucoromycota.</title>
        <authorList>
            <person name="Chang Y."/>
            <person name="Desiro A."/>
            <person name="Na H."/>
            <person name="Sandor L."/>
            <person name="Lipzen A."/>
            <person name="Clum A."/>
            <person name="Barry K."/>
            <person name="Grigoriev I.V."/>
            <person name="Martin F.M."/>
            <person name="Stajich J.E."/>
            <person name="Smith M.E."/>
            <person name="Bonito G."/>
            <person name="Spatafora J.W."/>
        </authorList>
    </citation>
    <scope>NUCLEOTIDE SEQUENCE [LARGE SCALE GENOMIC DNA]</scope>
    <source>
        <strain evidence="2 3">AD002</strain>
    </source>
</reference>
<dbReference type="EMBL" id="RBNJ01002790">
    <property type="protein sequence ID" value="RUS31582.1"/>
    <property type="molecule type" value="Genomic_DNA"/>
</dbReference>
<organism evidence="2 3">
    <name type="scientific">Jimgerdemannia flammicorona</name>
    <dbReference type="NCBI Taxonomy" id="994334"/>
    <lineage>
        <taxon>Eukaryota</taxon>
        <taxon>Fungi</taxon>
        <taxon>Fungi incertae sedis</taxon>
        <taxon>Mucoromycota</taxon>
        <taxon>Mucoromycotina</taxon>
        <taxon>Endogonomycetes</taxon>
        <taxon>Endogonales</taxon>
        <taxon>Endogonaceae</taxon>
        <taxon>Jimgerdemannia</taxon>
    </lineage>
</organism>
<evidence type="ECO:0000313" key="3">
    <source>
        <dbReference type="Proteomes" id="UP000274822"/>
    </source>
</evidence>
<protein>
    <submittedName>
        <fullName evidence="2">Uncharacterized protein</fullName>
    </submittedName>
</protein>
<proteinExistence type="predicted"/>
<evidence type="ECO:0000313" key="2">
    <source>
        <dbReference type="EMBL" id="RUS31582.1"/>
    </source>
</evidence>
<gene>
    <name evidence="2" type="ORF">BC938DRAFT_477496</name>
</gene>